<dbReference type="Proteomes" id="UP001458880">
    <property type="component" value="Unassembled WGS sequence"/>
</dbReference>
<evidence type="ECO:0000313" key="1">
    <source>
        <dbReference type="EMBL" id="KAK9736285.1"/>
    </source>
</evidence>
<proteinExistence type="predicted"/>
<name>A0AAW1LQH1_POPJA</name>
<organism evidence="1 2">
    <name type="scientific">Popillia japonica</name>
    <name type="common">Japanese beetle</name>
    <dbReference type="NCBI Taxonomy" id="7064"/>
    <lineage>
        <taxon>Eukaryota</taxon>
        <taxon>Metazoa</taxon>
        <taxon>Ecdysozoa</taxon>
        <taxon>Arthropoda</taxon>
        <taxon>Hexapoda</taxon>
        <taxon>Insecta</taxon>
        <taxon>Pterygota</taxon>
        <taxon>Neoptera</taxon>
        <taxon>Endopterygota</taxon>
        <taxon>Coleoptera</taxon>
        <taxon>Polyphaga</taxon>
        <taxon>Scarabaeiformia</taxon>
        <taxon>Scarabaeidae</taxon>
        <taxon>Rutelinae</taxon>
        <taxon>Popillia</taxon>
    </lineage>
</organism>
<accession>A0AAW1LQH1</accession>
<sequence>MNAENQVLTRLIAAKSRVAPLKKTTIPRLELCAALLLARLYNKIVRSFKNFTPNSTYLWSDSTITLCWLKKSSRSFKTFVSVRVAEIQELTVGCKWNHINSSQNPADLVSRGVNPLDLSKNELWWKGPSWLSSLTDAWPTQPKANVIEGVVNSELKSEVCFSTTITQPLNILTKYGNFNRLQRVIAYCKRFYHNLKFPHKKHTRHITSEELTKAEETIIGLVQRETFSNEIQQLEKKQMVNRKSRRLVKKIIHKCIKCFKVNPTVSTQIMGNLPMHRVNVYERPFMNYGIGYAGPIPRETIYELLELVMLDQFHSENPEEEEK</sequence>
<dbReference type="AlphaFoldDB" id="A0AAW1LQH1"/>
<keyword evidence="2" id="KW-1185">Reference proteome</keyword>
<dbReference type="InterPro" id="IPR008042">
    <property type="entry name" value="Retrotrans_Pao"/>
</dbReference>
<dbReference type="PANTHER" id="PTHR47331:SF1">
    <property type="entry name" value="GAG-LIKE PROTEIN"/>
    <property type="match status" value="1"/>
</dbReference>
<evidence type="ECO:0000313" key="2">
    <source>
        <dbReference type="Proteomes" id="UP001458880"/>
    </source>
</evidence>
<dbReference type="Pfam" id="PF05380">
    <property type="entry name" value="Peptidase_A17"/>
    <property type="match status" value="1"/>
</dbReference>
<protein>
    <submittedName>
        <fullName evidence="1">Pao retrotransposon peptidase</fullName>
    </submittedName>
</protein>
<dbReference type="PANTHER" id="PTHR47331">
    <property type="entry name" value="PHD-TYPE DOMAIN-CONTAINING PROTEIN"/>
    <property type="match status" value="1"/>
</dbReference>
<reference evidence="1 2" key="1">
    <citation type="journal article" date="2024" name="BMC Genomics">
        <title>De novo assembly and annotation of Popillia japonica's genome with initial clues to its potential as an invasive pest.</title>
        <authorList>
            <person name="Cucini C."/>
            <person name="Boschi S."/>
            <person name="Funari R."/>
            <person name="Cardaioli E."/>
            <person name="Iannotti N."/>
            <person name="Marturano G."/>
            <person name="Paoli F."/>
            <person name="Bruttini M."/>
            <person name="Carapelli A."/>
            <person name="Frati F."/>
            <person name="Nardi F."/>
        </authorList>
    </citation>
    <scope>NUCLEOTIDE SEQUENCE [LARGE SCALE GENOMIC DNA]</scope>
    <source>
        <strain evidence="1">DMR45628</strain>
    </source>
</reference>
<dbReference type="EMBL" id="JASPKY010000115">
    <property type="protein sequence ID" value="KAK9736285.1"/>
    <property type="molecule type" value="Genomic_DNA"/>
</dbReference>
<gene>
    <name evidence="1" type="ORF">QE152_g12609</name>
</gene>
<comment type="caution">
    <text evidence="1">The sequence shown here is derived from an EMBL/GenBank/DDBJ whole genome shotgun (WGS) entry which is preliminary data.</text>
</comment>